<evidence type="ECO:0000256" key="1">
    <source>
        <dbReference type="ARBA" id="ARBA00004496"/>
    </source>
</evidence>
<dbReference type="GO" id="GO:0002949">
    <property type="term" value="P:tRNA threonylcarbamoyladenosine modification"/>
    <property type="evidence" value="ECO:0007669"/>
    <property type="project" value="UniProtKB-UniRule"/>
</dbReference>
<dbReference type="InterPro" id="IPR050156">
    <property type="entry name" value="TC-AMP_synthase_SUA5"/>
</dbReference>
<dbReference type="HOGENOM" id="CLU_031397_6_0_6"/>
<organism evidence="11 12">
    <name type="scientific">Acinetobacter brisouii CIP 110357</name>
    <dbReference type="NCBI Taxonomy" id="1341683"/>
    <lineage>
        <taxon>Bacteria</taxon>
        <taxon>Pseudomonadati</taxon>
        <taxon>Pseudomonadota</taxon>
        <taxon>Gammaproteobacteria</taxon>
        <taxon>Moraxellales</taxon>
        <taxon>Moraxellaceae</taxon>
        <taxon>Acinetobacter</taxon>
    </lineage>
</organism>
<dbReference type="GO" id="GO:0005524">
    <property type="term" value="F:ATP binding"/>
    <property type="evidence" value="ECO:0007669"/>
    <property type="project" value="UniProtKB-UniRule"/>
</dbReference>
<evidence type="ECO:0000313" key="12">
    <source>
        <dbReference type="Proteomes" id="UP000018418"/>
    </source>
</evidence>
<dbReference type="InterPro" id="IPR023535">
    <property type="entry name" value="TC-AMP_synthase"/>
</dbReference>
<dbReference type="GO" id="GO:0003725">
    <property type="term" value="F:double-stranded RNA binding"/>
    <property type="evidence" value="ECO:0007669"/>
    <property type="project" value="InterPro"/>
</dbReference>
<keyword evidence="4 9" id="KW-0819">tRNA processing</keyword>
<dbReference type="Pfam" id="PF01300">
    <property type="entry name" value="Sua5_yciO_yrdC"/>
    <property type="match status" value="1"/>
</dbReference>
<evidence type="ECO:0000313" key="11">
    <source>
        <dbReference type="EMBL" id="ESK47144.1"/>
    </source>
</evidence>
<comment type="function">
    <text evidence="9">Required for the formation of a threonylcarbamoyl group on adenosine at position 37 (t(6)A37) in tRNAs that read codons beginning with adenine. Catalyzes the conversion of L-threonine, HCO(3)(-)/CO(2) and ATP to give threonylcarbamoyl-AMP (TC-AMP) as the acyladenylate intermediate, with the release of diphosphate.</text>
</comment>
<comment type="catalytic activity">
    <reaction evidence="8 9">
        <text>L-threonine + hydrogencarbonate + ATP = L-threonylcarbamoyladenylate + diphosphate + H2O</text>
        <dbReference type="Rhea" id="RHEA:36407"/>
        <dbReference type="ChEBI" id="CHEBI:15377"/>
        <dbReference type="ChEBI" id="CHEBI:17544"/>
        <dbReference type="ChEBI" id="CHEBI:30616"/>
        <dbReference type="ChEBI" id="CHEBI:33019"/>
        <dbReference type="ChEBI" id="CHEBI:57926"/>
        <dbReference type="ChEBI" id="CHEBI:73682"/>
        <dbReference type="EC" id="2.7.7.87"/>
    </reaction>
</comment>
<evidence type="ECO:0000259" key="10">
    <source>
        <dbReference type="PROSITE" id="PS51163"/>
    </source>
</evidence>
<dbReference type="GO" id="GO:0000049">
    <property type="term" value="F:tRNA binding"/>
    <property type="evidence" value="ECO:0007669"/>
    <property type="project" value="TreeGrafter"/>
</dbReference>
<proteinExistence type="inferred from homology"/>
<dbReference type="InterPro" id="IPR017945">
    <property type="entry name" value="DHBP_synth_RibB-like_a/b_dom"/>
</dbReference>
<dbReference type="OrthoDB" id="9814580at2"/>
<evidence type="ECO:0000256" key="5">
    <source>
        <dbReference type="ARBA" id="ARBA00022695"/>
    </source>
</evidence>
<feature type="domain" description="YrdC-like" evidence="10">
    <location>
        <begin position="3"/>
        <end position="189"/>
    </location>
</feature>
<protein>
    <recommendedName>
        <fullName evidence="9">Threonylcarbamoyl-AMP synthase</fullName>
        <shortName evidence="9">TC-AMP synthase</shortName>
        <ecNumber evidence="9">2.7.7.87</ecNumber>
    </recommendedName>
    <alternativeName>
        <fullName evidence="9">L-threonylcarbamoyladenylate synthase</fullName>
    </alternativeName>
    <alternativeName>
        <fullName evidence="9">t(6)A37 threonylcarbamoyladenosine biosynthesis protein TsaC</fullName>
    </alternativeName>
    <alternativeName>
        <fullName evidence="9">tRNA threonylcarbamoyladenosine biosynthesis protein TsaC</fullName>
    </alternativeName>
</protein>
<dbReference type="GO" id="GO:0005737">
    <property type="term" value="C:cytoplasm"/>
    <property type="evidence" value="ECO:0007669"/>
    <property type="project" value="UniProtKB-SubCell"/>
</dbReference>
<keyword evidence="5 9" id="KW-0548">Nucleotidyltransferase</keyword>
<sequence>MITYSVEHAAELLQHDQVLAYPTEAVWGLGCDPMNQQAFQKILALKQRPIEKGVILLASDVEQVEALLSPLDQARQQEIIASWHNRQAHERGLTWLLPNQTAIPEWITGQHPRVAVRVTNHPLCQQLCRAFGSFIVSTSANPAGLDPACNLEQAQAYFADQLDYLDGELGQSPLPSRIIDAVTGQIIRD</sequence>
<dbReference type="InterPro" id="IPR006070">
    <property type="entry name" value="Sua5-like_dom"/>
</dbReference>
<accession>V2VHZ3</accession>
<evidence type="ECO:0000256" key="7">
    <source>
        <dbReference type="ARBA" id="ARBA00022840"/>
    </source>
</evidence>
<evidence type="ECO:0000256" key="9">
    <source>
        <dbReference type="HAMAP-Rule" id="MF_01852"/>
    </source>
</evidence>
<dbReference type="PANTHER" id="PTHR17490:SF18">
    <property type="entry name" value="THREONYLCARBAMOYL-AMP SYNTHASE"/>
    <property type="match status" value="1"/>
</dbReference>
<evidence type="ECO:0000256" key="2">
    <source>
        <dbReference type="ARBA" id="ARBA00022490"/>
    </source>
</evidence>
<keyword evidence="2 9" id="KW-0963">Cytoplasm</keyword>
<dbReference type="SUPFAM" id="SSF55821">
    <property type="entry name" value="YrdC/RibB"/>
    <property type="match status" value="1"/>
</dbReference>
<dbReference type="RefSeq" id="WP_004903040.1">
    <property type="nucleotide sequence ID" value="NZ_BBTI01000021.1"/>
</dbReference>
<evidence type="ECO:0000256" key="4">
    <source>
        <dbReference type="ARBA" id="ARBA00022694"/>
    </source>
</evidence>
<gene>
    <name evidence="9" type="primary">tsaC</name>
    <name evidence="11" type="ORF">P255_03027</name>
</gene>
<dbReference type="GO" id="GO:0061710">
    <property type="term" value="F:L-threonylcarbamoyladenylate synthase"/>
    <property type="evidence" value="ECO:0007669"/>
    <property type="project" value="UniProtKB-EC"/>
</dbReference>
<evidence type="ECO:0000256" key="3">
    <source>
        <dbReference type="ARBA" id="ARBA00022679"/>
    </source>
</evidence>
<reference evidence="11 12" key="1">
    <citation type="submission" date="2013-10" db="EMBL/GenBank/DDBJ databases">
        <title>The Genome Sequence of Acinetobacter brisouii CIP 110357.</title>
        <authorList>
            <consortium name="The Broad Institute Genomics Platform"/>
            <consortium name="The Broad Institute Genome Sequencing Center for Infectious Disease"/>
            <person name="Cerqueira G."/>
            <person name="Feldgarden M."/>
            <person name="Courvalin P."/>
            <person name="Grillot-Courvalin C."/>
            <person name="Clermont D."/>
            <person name="Rocha E."/>
            <person name="Yoon E.-J."/>
            <person name="Nemec A."/>
            <person name="Young S.K."/>
            <person name="Zeng Q."/>
            <person name="Gargeya S."/>
            <person name="Fitzgerald M."/>
            <person name="Abouelleil A."/>
            <person name="Alvarado L."/>
            <person name="Berlin A.M."/>
            <person name="Chapman S.B."/>
            <person name="Gainer-Dewar J."/>
            <person name="Goldberg J."/>
            <person name="Gnerre S."/>
            <person name="Griggs A."/>
            <person name="Gujja S."/>
            <person name="Hansen M."/>
            <person name="Howarth C."/>
            <person name="Imamovic A."/>
            <person name="Ireland A."/>
            <person name="Larimer J."/>
            <person name="McCowan C."/>
            <person name="Murphy C."/>
            <person name="Pearson M."/>
            <person name="Poon T.W."/>
            <person name="Priest M."/>
            <person name="Roberts A."/>
            <person name="Saif S."/>
            <person name="Shea T."/>
            <person name="Sykes S."/>
            <person name="Wortman J."/>
            <person name="Nusbaum C."/>
            <person name="Birren B."/>
        </authorList>
    </citation>
    <scope>NUCLEOTIDE SEQUENCE [LARGE SCALE GENOMIC DNA]</scope>
    <source>
        <strain evidence="11 12">CIP 110357</strain>
    </source>
</reference>
<dbReference type="EC" id="2.7.7.87" evidence="9"/>
<evidence type="ECO:0000256" key="8">
    <source>
        <dbReference type="ARBA" id="ARBA00048366"/>
    </source>
</evidence>
<dbReference type="PROSITE" id="PS51163">
    <property type="entry name" value="YRDC"/>
    <property type="match status" value="1"/>
</dbReference>
<name>V2VHZ3_9GAMM</name>
<dbReference type="Proteomes" id="UP000018418">
    <property type="component" value="Unassembled WGS sequence"/>
</dbReference>
<keyword evidence="3 9" id="KW-0808">Transferase</keyword>
<comment type="similarity">
    <text evidence="9">Belongs to the SUA5 family. TsaC subfamily.</text>
</comment>
<keyword evidence="7 9" id="KW-0067">ATP-binding</keyword>
<dbReference type="Gene3D" id="3.90.870.10">
    <property type="entry name" value="DHBP synthase"/>
    <property type="match status" value="1"/>
</dbReference>
<dbReference type="HAMAP" id="MF_01852">
    <property type="entry name" value="TsaC"/>
    <property type="match status" value="1"/>
</dbReference>
<dbReference type="GO" id="GO:0006450">
    <property type="term" value="P:regulation of translational fidelity"/>
    <property type="evidence" value="ECO:0007669"/>
    <property type="project" value="TreeGrafter"/>
</dbReference>
<dbReference type="EMBL" id="AYEU01000016">
    <property type="protein sequence ID" value="ESK47144.1"/>
    <property type="molecule type" value="Genomic_DNA"/>
</dbReference>
<evidence type="ECO:0000256" key="6">
    <source>
        <dbReference type="ARBA" id="ARBA00022741"/>
    </source>
</evidence>
<comment type="caution">
    <text evidence="11">The sequence shown here is derived from an EMBL/GenBank/DDBJ whole genome shotgun (WGS) entry which is preliminary data.</text>
</comment>
<dbReference type="PANTHER" id="PTHR17490">
    <property type="entry name" value="SUA5"/>
    <property type="match status" value="1"/>
</dbReference>
<keyword evidence="6 9" id="KW-0547">Nucleotide-binding</keyword>
<comment type="subcellular location">
    <subcellularLocation>
        <location evidence="1 9">Cytoplasm</location>
    </subcellularLocation>
</comment>
<dbReference type="STRING" id="396323.VH98_06325"/>
<dbReference type="AlphaFoldDB" id="V2VHZ3"/>
<keyword evidence="12" id="KW-1185">Reference proteome</keyword>
<dbReference type="PATRIC" id="fig|1341683.3.peg.2989"/>